<evidence type="ECO:0000313" key="4">
    <source>
        <dbReference type="EMBL" id="KAI1235209.1"/>
    </source>
</evidence>
<keyword evidence="2" id="KW-0812">Transmembrane</keyword>
<dbReference type="EMBL" id="JADDUC010000003">
    <property type="protein sequence ID" value="KAG0135597.1"/>
    <property type="molecule type" value="Genomic_DNA"/>
</dbReference>
<reference evidence="4" key="3">
    <citation type="submission" date="2022-01" db="EMBL/GenBank/DDBJ databases">
        <authorList>
            <person name="Rubenstein D.R."/>
        </authorList>
    </citation>
    <scope>NUCLEOTIDE SEQUENCE</scope>
    <source>
        <strain evidence="4">SS15</strain>
        <tissue evidence="4">Liver</tissue>
    </source>
</reference>
<evidence type="ECO:0000313" key="3">
    <source>
        <dbReference type="EMBL" id="KAG0135597.1"/>
    </source>
</evidence>
<comment type="caution">
    <text evidence="3">The sequence shown here is derived from an EMBL/GenBank/DDBJ whole genome shotgun (WGS) entry which is preliminary data.</text>
</comment>
<evidence type="ECO:0000256" key="2">
    <source>
        <dbReference type="SAM" id="Phobius"/>
    </source>
</evidence>
<evidence type="ECO:0000256" key="1">
    <source>
        <dbReference type="SAM" id="MobiDB-lite"/>
    </source>
</evidence>
<keyword evidence="2" id="KW-0472">Membrane</keyword>
<dbReference type="AlphaFoldDB" id="A0A835P6S2"/>
<proteinExistence type="predicted"/>
<dbReference type="EMBL" id="JADDUC020000013">
    <property type="protein sequence ID" value="KAI1235209.1"/>
    <property type="molecule type" value="Genomic_DNA"/>
</dbReference>
<gene>
    <name evidence="4" type="ORF">IHE44_0002847</name>
    <name evidence="3" type="ORF">IHE44_005138</name>
</gene>
<dbReference type="Proteomes" id="UP000618051">
    <property type="component" value="Unassembled WGS sequence"/>
</dbReference>
<feature type="transmembrane region" description="Helical" evidence="2">
    <location>
        <begin position="15"/>
        <end position="41"/>
    </location>
</feature>
<accession>A0A835P6S2</accession>
<reference evidence="3" key="1">
    <citation type="submission" date="2020-10" db="EMBL/GenBank/DDBJ databases">
        <title>Feather gene expression reveals the developmental basis of iridescence in African starlings.</title>
        <authorList>
            <person name="Rubenstein D.R."/>
        </authorList>
    </citation>
    <scope>NUCLEOTIDE SEQUENCE</scope>
    <source>
        <strain evidence="3">SS15</strain>
        <tissue evidence="3">Liver</tissue>
    </source>
</reference>
<feature type="region of interest" description="Disordered" evidence="1">
    <location>
        <begin position="138"/>
        <end position="172"/>
    </location>
</feature>
<sequence>MLYLRGYVTENQSAITIGITPLITSLSGLFVFPATQLLITLHRSNQHPRQKLMLSLGVLLKEIHGSQQGCITERPRLSANSLGTRCRAKRDGCTYNQSDDKISVSRNIDGQGAFPKFTTSTCTERSLLVLAQALTSSMYQDSPRVEPGPSDPGTKPPQGDQEGLSRQRGLIPPAACDYNSPKKHHMGYSPFPPEACCPPPKARIKASQVTNSTRKTEQKTTLCVKGGSICICSKWDRQELNSTREIAVSFYQWDKLSADENHHCSTKAVIFSFQNLVTAVQQKCYKHEGTDSQAQGRVTVTRIISLGQLFGYGMGYADLYYLRIRTIEFKRITNGVRSSSSPAMASESDSACVQEQRIDNCGKERQLVNHIYEGDKYRMQMRLPLLGSRLCHR</sequence>
<organism evidence="3">
    <name type="scientific">Lamprotornis superbus</name>
    <dbReference type="NCBI Taxonomy" id="245042"/>
    <lineage>
        <taxon>Eukaryota</taxon>
        <taxon>Metazoa</taxon>
        <taxon>Chordata</taxon>
        <taxon>Craniata</taxon>
        <taxon>Vertebrata</taxon>
        <taxon>Euteleostomi</taxon>
        <taxon>Archelosauria</taxon>
        <taxon>Archosauria</taxon>
        <taxon>Dinosauria</taxon>
        <taxon>Saurischia</taxon>
        <taxon>Theropoda</taxon>
        <taxon>Coelurosauria</taxon>
        <taxon>Aves</taxon>
        <taxon>Neognathae</taxon>
        <taxon>Neoaves</taxon>
        <taxon>Telluraves</taxon>
        <taxon>Australaves</taxon>
        <taxon>Passeriformes</taxon>
        <taxon>Sturnidae</taxon>
        <taxon>Lamprotornis</taxon>
    </lineage>
</organism>
<reference evidence="4 5" key="2">
    <citation type="journal article" date="2021" name="J. Hered.">
        <title>Feather Gene Expression Elucidates the Developmental Basis of Plumage Iridescence in African Starlings.</title>
        <authorList>
            <person name="Rubenstein D.R."/>
            <person name="Corvelo A."/>
            <person name="MacManes M.D."/>
            <person name="Maia R."/>
            <person name="Narzisi G."/>
            <person name="Rousaki A."/>
            <person name="Vandenabeele P."/>
            <person name="Shawkey M.D."/>
            <person name="Solomon J."/>
        </authorList>
    </citation>
    <scope>NUCLEOTIDE SEQUENCE [LARGE SCALE GENOMIC DNA]</scope>
    <source>
        <strain evidence="4">SS15</strain>
    </source>
</reference>
<name>A0A835P6S2_9PASS</name>
<keyword evidence="2" id="KW-1133">Transmembrane helix</keyword>
<keyword evidence="5" id="KW-1185">Reference proteome</keyword>
<protein>
    <submittedName>
        <fullName evidence="3">Uncharacterized protein</fullName>
    </submittedName>
</protein>
<evidence type="ECO:0000313" key="5">
    <source>
        <dbReference type="Proteomes" id="UP000618051"/>
    </source>
</evidence>